<organism evidence="2 3">
    <name type="scientific">Mycobacterium phage Maco2</name>
    <dbReference type="NCBI Taxonomy" id="2805749"/>
    <lineage>
        <taxon>Viruses</taxon>
        <taxon>Duplodnaviria</taxon>
        <taxon>Heunggongvirae</taxon>
        <taxon>Uroviricota</taxon>
        <taxon>Caudoviricetes</taxon>
        <taxon>Mapvirus</taxon>
        <taxon>Mapvirus Ff47</taxon>
    </lineage>
</organism>
<evidence type="ECO:0000313" key="2">
    <source>
        <dbReference type="EMBL" id="QSL99586.1"/>
    </source>
</evidence>
<feature type="compositionally biased region" description="Acidic residues" evidence="1">
    <location>
        <begin position="58"/>
        <end position="68"/>
    </location>
</feature>
<feature type="region of interest" description="Disordered" evidence="1">
    <location>
        <begin position="45"/>
        <end position="68"/>
    </location>
</feature>
<dbReference type="EMBL" id="MW460248">
    <property type="protein sequence ID" value="QSL99586.1"/>
    <property type="molecule type" value="Genomic_DNA"/>
</dbReference>
<dbReference type="Proteomes" id="UP000663627">
    <property type="component" value="Segment"/>
</dbReference>
<sequence>MTEQDQPDRKLIWRAYNYKSGDKIMLQYPDLIRYHTESGYVLQKQDEDGNWTDHLGEDTDAAADASEG</sequence>
<proteinExistence type="predicted"/>
<protein>
    <submittedName>
        <fullName evidence="2">Uncharacterized protein</fullName>
    </submittedName>
</protein>
<evidence type="ECO:0000256" key="1">
    <source>
        <dbReference type="SAM" id="MobiDB-lite"/>
    </source>
</evidence>
<evidence type="ECO:0000313" key="3">
    <source>
        <dbReference type="Proteomes" id="UP000663627"/>
    </source>
</evidence>
<accession>A0A899INE6</accession>
<reference evidence="2" key="1">
    <citation type="submission" date="2021-01" db="EMBL/GenBank/DDBJ databases">
        <authorList>
            <person name="Rakov C."/>
            <person name="Yerushalmy O."/>
            <person name="Alkalay-Oren S."/>
            <person name="Coppenhagen-Glazer S."/>
            <person name="Hazan R."/>
        </authorList>
    </citation>
    <scope>NUCLEOTIDE SEQUENCE</scope>
</reference>
<name>A0A899INE6_9CAUD</name>